<organism evidence="2 3">
    <name type="scientific">Candidatus Falkowbacteria bacterium CG1_02_41_21</name>
    <dbReference type="NCBI Taxonomy" id="1805147"/>
    <lineage>
        <taxon>Bacteria</taxon>
        <taxon>Candidatus Falkowiibacteriota</taxon>
    </lineage>
</organism>
<gene>
    <name evidence="2" type="ORF">AUJ35_02390</name>
</gene>
<accession>A0A1J4T579</accession>
<name>A0A1J4T579_9BACT</name>
<reference evidence="2 3" key="1">
    <citation type="journal article" date="2016" name="Environ. Microbiol.">
        <title>Genomic resolution of a cold subsurface aquifer community provides metabolic insights for novel microbes adapted to high CO concentrations.</title>
        <authorList>
            <person name="Probst A.J."/>
            <person name="Castelle C.J."/>
            <person name="Singh A."/>
            <person name="Brown C.T."/>
            <person name="Anantharaman K."/>
            <person name="Sharon I."/>
            <person name="Hug L.A."/>
            <person name="Burstein D."/>
            <person name="Emerson J.B."/>
            <person name="Thomas B.C."/>
            <person name="Banfield J.F."/>
        </authorList>
    </citation>
    <scope>NUCLEOTIDE SEQUENCE [LARGE SCALE GENOMIC DNA]</scope>
    <source>
        <strain evidence="2">CG1_02_41_21</strain>
    </source>
</reference>
<feature type="compositionally biased region" description="Basic and acidic residues" evidence="1">
    <location>
        <begin position="62"/>
        <end position="90"/>
    </location>
</feature>
<feature type="region of interest" description="Disordered" evidence="1">
    <location>
        <begin position="61"/>
        <end position="105"/>
    </location>
</feature>
<protein>
    <submittedName>
        <fullName evidence="2">Uncharacterized protein</fullName>
    </submittedName>
</protein>
<evidence type="ECO:0000313" key="2">
    <source>
        <dbReference type="EMBL" id="OIO07260.1"/>
    </source>
</evidence>
<dbReference type="EMBL" id="MNUV01000045">
    <property type="protein sequence ID" value="OIO07260.1"/>
    <property type="molecule type" value="Genomic_DNA"/>
</dbReference>
<evidence type="ECO:0000256" key="1">
    <source>
        <dbReference type="SAM" id="MobiDB-lite"/>
    </source>
</evidence>
<proteinExistence type="predicted"/>
<comment type="caution">
    <text evidence="2">The sequence shown here is derived from an EMBL/GenBank/DDBJ whole genome shotgun (WGS) entry which is preliminary data.</text>
</comment>
<dbReference type="Proteomes" id="UP000182860">
    <property type="component" value="Unassembled WGS sequence"/>
</dbReference>
<sequence>MFKFHEGTRIDKVPGADFPQLNSYKEFDATETVDDAAASLYTPEAINEDKEREEAMINETLTRSEWEEQLSDKAEMERSEEINESEKEAEIAAEDDDPEKDKPGYELFGRFAQYKKPAGGIAKK</sequence>
<feature type="compositionally biased region" description="Basic and acidic residues" evidence="1">
    <location>
        <begin position="1"/>
        <end position="14"/>
    </location>
</feature>
<evidence type="ECO:0000313" key="3">
    <source>
        <dbReference type="Proteomes" id="UP000182860"/>
    </source>
</evidence>
<dbReference type="AlphaFoldDB" id="A0A1J4T579"/>
<feature type="region of interest" description="Disordered" evidence="1">
    <location>
        <begin position="1"/>
        <end position="20"/>
    </location>
</feature>